<accession>A0A0S2IR22</accession>
<reference evidence="1 2" key="1">
    <citation type="journal article" date="2015" name="PLoS Negl. Trop. Dis.">
        <title>Distribution of Plasmids in Distinct Leptospira Pathogenic Species.</title>
        <authorList>
            <person name="Wang Y."/>
            <person name="Zhuang X."/>
            <person name="Zhong Y."/>
            <person name="Zhang C."/>
            <person name="Zhang Y."/>
            <person name="Zeng L."/>
            <person name="Zhu Y."/>
            <person name="He P."/>
            <person name="Dong K."/>
            <person name="Pal U."/>
            <person name="Guo X."/>
            <person name="Qin J."/>
        </authorList>
    </citation>
    <scope>NUCLEOTIDE SEQUENCE [LARGE SCALE GENOMIC DNA]</scope>
    <source>
        <strain evidence="1 2">56604</strain>
    </source>
</reference>
<dbReference type="EMBL" id="CP012029">
    <property type="protein sequence ID" value="ALO26096.1"/>
    <property type="molecule type" value="Genomic_DNA"/>
</dbReference>
<sequence>MSLGSDLYLALLSKNVGFTAFQEQSFPILKIFKLFFSWYRFCR</sequence>
<evidence type="ECO:0000313" key="1">
    <source>
        <dbReference type="EMBL" id="ALO26096.1"/>
    </source>
</evidence>
<dbReference type="PATRIC" id="fig|280505.15.peg.1781"/>
<dbReference type="AlphaFoldDB" id="A0A0S2IR22"/>
<protein>
    <submittedName>
        <fullName evidence="1">Uncharacterized protein</fullName>
    </submittedName>
</protein>
<gene>
    <name evidence="1" type="ORF">LBBP_01817</name>
</gene>
<dbReference type="Proteomes" id="UP000058857">
    <property type="component" value="Chromosome 1"/>
</dbReference>
<proteinExistence type="predicted"/>
<organism evidence="1">
    <name type="scientific">Leptospira borgpetersenii serovar Ballum</name>
    <dbReference type="NCBI Taxonomy" id="280505"/>
    <lineage>
        <taxon>Bacteria</taxon>
        <taxon>Pseudomonadati</taxon>
        <taxon>Spirochaetota</taxon>
        <taxon>Spirochaetia</taxon>
        <taxon>Leptospirales</taxon>
        <taxon>Leptospiraceae</taxon>
        <taxon>Leptospira</taxon>
    </lineage>
</organism>
<evidence type="ECO:0000313" key="2">
    <source>
        <dbReference type="Proteomes" id="UP000058857"/>
    </source>
</evidence>
<name>A0A0S2IR22_LEPBO</name>